<feature type="compositionally biased region" description="Basic residues" evidence="1">
    <location>
        <begin position="123"/>
        <end position="139"/>
    </location>
</feature>
<proteinExistence type="predicted"/>
<feature type="region of interest" description="Disordered" evidence="1">
    <location>
        <begin position="102"/>
        <end position="276"/>
    </location>
</feature>
<accession>U7Q5Y1</accession>
<dbReference type="AlphaFoldDB" id="U7Q5Y1"/>
<name>U7Q5Y1_SPOS1</name>
<keyword evidence="3" id="KW-1185">Reference proteome</keyword>
<dbReference type="OrthoDB" id="10353965at2759"/>
<feature type="compositionally biased region" description="Basic residues" evidence="1">
    <location>
        <begin position="321"/>
        <end position="334"/>
    </location>
</feature>
<feature type="compositionally biased region" description="Polar residues" evidence="1">
    <location>
        <begin position="195"/>
        <end position="222"/>
    </location>
</feature>
<dbReference type="EMBL" id="KI440842">
    <property type="protein sequence ID" value="ERT03304.1"/>
    <property type="molecule type" value="Genomic_DNA"/>
</dbReference>
<reference evidence="3" key="1">
    <citation type="journal article" date="2014" name="Genome Announc.">
        <title>Genome sequence of the pathogenic fungus Sporothrix schenckii (ATCC 58251).</title>
        <authorList>
            <person name="Cuomo C.A."/>
            <person name="Rodriguez-Del Valle N."/>
            <person name="Perez-Sanchez L."/>
            <person name="Abouelleil A."/>
            <person name="Goldberg J."/>
            <person name="Young S."/>
            <person name="Zeng Q."/>
            <person name="Birren B.W."/>
        </authorList>
    </citation>
    <scope>NUCLEOTIDE SEQUENCE [LARGE SCALE GENOMIC DNA]</scope>
    <source>
        <strain evidence="3">ATCC 58251 / de Perez 2211183</strain>
    </source>
</reference>
<evidence type="ECO:0000313" key="3">
    <source>
        <dbReference type="Proteomes" id="UP000018087"/>
    </source>
</evidence>
<feature type="region of interest" description="Disordered" evidence="1">
    <location>
        <begin position="303"/>
        <end position="428"/>
    </location>
</feature>
<feature type="region of interest" description="Disordered" evidence="1">
    <location>
        <begin position="1"/>
        <end position="59"/>
    </location>
</feature>
<evidence type="ECO:0000256" key="1">
    <source>
        <dbReference type="SAM" id="MobiDB-lite"/>
    </source>
</evidence>
<dbReference type="Proteomes" id="UP000018087">
    <property type="component" value="Unassembled WGS sequence"/>
</dbReference>
<dbReference type="HOGENOM" id="CLU_041708_0_0_1"/>
<protein>
    <submittedName>
        <fullName evidence="2">Uncharacterized protein</fullName>
    </submittedName>
</protein>
<feature type="compositionally biased region" description="Basic and acidic residues" evidence="1">
    <location>
        <begin position="496"/>
        <end position="505"/>
    </location>
</feature>
<organism evidence="2 3">
    <name type="scientific">Sporothrix schenckii (strain ATCC 58251 / de Perez 2211183)</name>
    <name type="common">Rose-picker's disease fungus</name>
    <dbReference type="NCBI Taxonomy" id="1391915"/>
    <lineage>
        <taxon>Eukaryota</taxon>
        <taxon>Fungi</taxon>
        <taxon>Dikarya</taxon>
        <taxon>Ascomycota</taxon>
        <taxon>Pezizomycotina</taxon>
        <taxon>Sordariomycetes</taxon>
        <taxon>Sordariomycetidae</taxon>
        <taxon>Ophiostomatales</taxon>
        <taxon>Ophiostomataceae</taxon>
        <taxon>Sporothrix</taxon>
    </lineage>
</organism>
<evidence type="ECO:0000313" key="2">
    <source>
        <dbReference type="EMBL" id="ERT03304.1"/>
    </source>
</evidence>
<gene>
    <name evidence="2" type="ORF">HMPREF1624_01613</name>
</gene>
<feature type="region of interest" description="Disordered" evidence="1">
    <location>
        <begin position="481"/>
        <end position="505"/>
    </location>
</feature>
<sequence>MTPGPNLSRFSQVPQLLHSGRPTTLAGPENDIGSGIDNEYSSPSTSENSDSDRDTDDDSFDADILAAVGGNIDLAVTLIPYLHRLRAKSVQEKIDNWQIEVADPVDGDDGTNGSIDSPESLRAHRGSLRSSRAARKRRHQSDSDNDQDEYDDDERGNDTSEDAPAAQQPRLGNGGYQYTMAPPEQEIGNLGSLAGPSSSYFVPNYDPSLQHSPSDLSGNPSGEHTGDATAAADTENGDPNERGVPTTAASLIQSLPYVLAQSTPDPASPGQGLAQALHPQRSPFLHQMAETNPYTAQVAEASNVQRRETPVKPMGPPSHTSSRKSRQRASKKNGSRSEKRTLPPLQPAPHRGSQHVDPAPGLPSVNLAPSSPHPQLPQGAHGAAYSPNVPQQAHIGQGGYYGQHGHYGHYGHTAGPPVSGSGGGAHIANTRYTESGHSQASEYYDRVPWVAGAVPQGPAGVSLPPMETQPYDAMPLTRSQANDAGYYNPRHGYGGPHREDYRSHQ</sequence>
<feature type="compositionally biased region" description="Acidic residues" evidence="1">
    <location>
        <begin position="143"/>
        <end position="161"/>
    </location>
</feature>
<feature type="compositionally biased region" description="Low complexity" evidence="1">
    <location>
        <begin position="410"/>
        <end position="419"/>
    </location>
</feature>